<evidence type="ECO:0000313" key="2">
    <source>
        <dbReference type="EMBL" id="OJJ60424.1"/>
    </source>
</evidence>
<keyword evidence="3" id="KW-1185">Reference proteome</keyword>
<protein>
    <submittedName>
        <fullName evidence="2">Uncharacterized protein</fullName>
    </submittedName>
</protein>
<dbReference type="Proteomes" id="UP000184356">
    <property type="component" value="Unassembled WGS sequence"/>
</dbReference>
<dbReference type="GeneID" id="63766772"/>
<dbReference type="STRING" id="1036612.A0A1L9TLW7"/>
<evidence type="ECO:0000313" key="3">
    <source>
        <dbReference type="Proteomes" id="UP000184356"/>
    </source>
</evidence>
<name>A0A1L9TLW7_9EURO</name>
<proteinExistence type="predicted"/>
<feature type="region of interest" description="Disordered" evidence="1">
    <location>
        <begin position="1"/>
        <end position="24"/>
    </location>
</feature>
<evidence type="ECO:0000256" key="1">
    <source>
        <dbReference type="SAM" id="MobiDB-lite"/>
    </source>
</evidence>
<gene>
    <name evidence="2" type="ORF">ASPSYDRAFT_731608</name>
</gene>
<dbReference type="EMBL" id="KV878584">
    <property type="protein sequence ID" value="OJJ60424.1"/>
    <property type="molecule type" value="Genomic_DNA"/>
</dbReference>
<dbReference type="AlphaFoldDB" id="A0A1L9TLW7"/>
<sequence>MCLSSRHVRRPRSSARPSLRHRQRFSRNVLQRDLDNAVLGNTSLRLAFGEFAVPTLHSDGVKKRNGYRGKGAVTNGRNNYGEILAVLEADAAGHAQLANESIHDALRTQPEDFAAASLFIALTRVRKSSGGVFSFAVGCCDIIRRRFVQREEGENAIGLYEEGRRRAWGLCPIQDTTTIFCSTSGIITLRNVTNLKVVGSRAFPARAWRISRHSGINSSTASLVLGPDSSKELIAASQT</sequence>
<organism evidence="2 3">
    <name type="scientific">Aspergillus sydowii CBS 593.65</name>
    <dbReference type="NCBI Taxonomy" id="1036612"/>
    <lineage>
        <taxon>Eukaryota</taxon>
        <taxon>Fungi</taxon>
        <taxon>Dikarya</taxon>
        <taxon>Ascomycota</taxon>
        <taxon>Pezizomycotina</taxon>
        <taxon>Eurotiomycetes</taxon>
        <taxon>Eurotiomycetidae</taxon>
        <taxon>Eurotiales</taxon>
        <taxon>Aspergillaceae</taxon>
        <taxon>Aspergillus</taxon>
        <taxon>Aspergillus subgen. Nidulantes</taxon>
    </lineage>
</organism>
<accession>A0A1L9TLW7</accession>
<reference evidence="3" key="1">
    <citation type="journal article" date="2017" name="Genome Biol.">
        <title>Comparative genomics reveals high biological diversity and specific adaptations in the industrially and medically important fungal genus Aspergillus.</title>
        <authorList>
            <person name="de Vries R.P."/>
            <person name="Riley R."/>
            <person name="Wiebenga A."/>
            <person name="Aguilar-Osorio G."/>
            <person name="Amillis S."/>
            <person name="Uchima C.A."/>
            <person name="Anderluh G."/>
            <person name="Asadollahi M."/>
            <person name="Askin M."/>
            <person name="Barry K."/>
            <person name="Battaglia E."/>
            <person name="Bayram O."/>
            <person name="Benocci T."/>
            <person name="Braus-Stromeyer S.A."/>
            <person name="Caldana C."/>
            <person name="Canovas D."/>
            <person name="Cerqueira G.C."/>
            <person name="Chen F."/>
            <person name="Chen W."/>
            <person name="Choi C."/>
            <person name="Clum A."/>
            <person name="Dos Santos R.A."/>
            <person name="Damasio A.R."/>
            <person name="Diallinas G."/>
            <person name="Emri T."/>
            <person name="Fekete E."/>
            <person name="Flipphi M."/>
            <person name="Freyberg S."/>
            <person name="Gallo A."/>
            <person name="Gournas C."/>
            <person name="Habgood R."/>
            <person name="Hainaut M."/>
            <person name="Harispe M.L."/>
            <person name="Henrissat B."/>
            <person name="Hilden K.S."/>
            <person name="Hope R."/>
            <person name="Hossain A."/>
            <person name="Karabika E."/>
            <person name="Karaffa L."/>
            <person name="Karanyi Z."/>
            <person name="Krasevec N."/>
            <person name="Kuo A."/>
            <person name="Kusch H."/>
            <person name="LaButti K."/>
            <person name="Lagendijk E.L."/>
            <person name="Lapidus A."/>
            <person name="Levasseur A."/>
            <person name="Lindquist E."/>
            <person name="Lipzen A."/>
            <person name="Logrieco A.F."/>
            <person name="MacCabe A."/>
            <person name="Maekelae M.R."/>
            <person name="Malavazi I."/>
            <person name="Melin P."/>
            <person name="Meyer V."/>
            <person name="Mielnichuk N."/>
            <person name="Miskei M."/>
            <person name="Molnar A.P."/>
            <person name="Mule G."/>
            <person name="Ngan C.Y."/>
            <person name="Orejas M."/>
            <person name="Orosz E."/>
            <person name="Ouedraogo J.P."/>
            <person name="Overkamp K.M."/>
            <person name="Park H.-S."/>
            <person name="Perrone G."/>
            <person name="Piumi F."/>
            <person name="Punt P.J."/>
            <person name="Ram A.F."/>
            <person name="Ramon A."/>
            <person name="Rauscher S."/>
            <person name="Record E."/>
            <person name="Riano-Pachon D.M."/>
            <person name="Robert V."/>
            <person name="Roehrig J."/>
            <person name="Ruller R."/>
            <person name="Salamov A."/>
            <person name="Salih N.S."/>
            <person name="Samson R.A."/>
            <person name="Sandor E."/>
            <person name="Sanguinetti M."/>
            <person name="Schuetze T."/>
            <person name="Sepcic K."/>
            <person name="Shelest E."/>
            <person name="Sherlock G."/>
            <person name="Sophianopoulou V."/>
            <person name="Squina F.M."/>
            <person name="Sun H."/>
            <person name="Susca A."/>
            <person name="Todd R.B."/>
            <person name="Tsang A."/>
            <person name="Unkles S.E."/>
            <person name="van de Wiele N."/>
            <person name="van Rossen-Uffink D."/>
            <person name="Oliveira J.V."/>
            <person name="Vesth T.C."/>
            <person name="Visser J."/>
            <person name="Yu J.-H."/>
            <person name="Zhou M."/>
            <person name="Andersen M.R."/>
            <person name="Archer D.B."/>
            <person name="Baker S.E."/>
            <person name="Benoit I."/>
            <person name="Brakhage A.A."/>
            <person name="Braus G.H."/>
            <person name="Fischer R."/>
            <person name="Frisvad J.C."/>
            <person name="Goldman G.H."/>
            <person name="Houbraken J."/>
            <person name="Oakley B."/>
            <person name="Pocsi I."/>
            <person name="Scazzocchio C."/>
            <person name="Seiboth B."/>
            <person name="vanKuyk P.A."/>
            <person name="Wortman J."/>
            <person name="Dyer P.S."/>
            <person name="Grigoriev I.V."/>
        </authorList>
    </citation>
    <scope>NUCLEOTIDE SEQUENCE [LARGE SCALE GENOMIC DNA]</scope>
    <source>
        <strain evidence="3">CBS 593.65</strain>
    </source>
</reference>
<dbReference type="VEuPathDB" id="FungiDB:ASPSYDRAFT_731608"/>
<dbReference type="RefSeq" id="XP_040704230.1">
    <property type="nucleotide sequence ID" value="XM_040850699.1"/>
</dbReference>